<keyword evidence="3" id="KW-1185">Reference proteome</keyword>
<evidence type="ECO:0000313" key="2">
    <source>
        <dbReference type="EMBL" id="KAF0484685.1"/>
    </source>
</evidence>
<feature type="transmembrane region" description="Helical" evidence="1">
    <location>
        <begin position="221"/>
        <end position="241"/>
    </location>
</feature>
<feature type="transmembrane region" description="Helical" evidence="1">
    <location>
        <begin position="127"/>
        <end position="147"/>
    </location>
</feature>
<keyword evidence="1" id="KW-0472">Membrane</keyword>
<feature type="transmembrane region" description="Helical" evidence="1">
    <location>
        <begin position="159"/>
        <end position="182"/>
    </location>
</feature>
<keyword evidence="1" id="KW-0812">Transmembrane</keyword>
<organism evidence="2 3">
    <name type="scientific">Gigaspora margarita</name>
    <dbReference type="NCBI Taxonomy" id="4874"/>
    <lineage>
        <taxon>Eukaryota</taxon>
        <taxon>Fungi</taxon>
        <taxon>Fungi incertae sedis</taxon>
        <taxon>Mucoromycota</taxon>
        <taxon>Glomeromycotina</taxon>
        <taxon>Glomeromycetes</taxon>
        <taxon>Diversisporales</taxon>
        <taxon>Gigasporaceae</taxon>
        <taxon>Gigaspora</taxon>
    </lineage>
</organism>
<feature type="transmembrane region" description="Helical" evidence="1">
    <location>
        <begin position="62"/>
        <end position="81"/>
    </location>
</feature>
<dbReference type="EMBL" id="WTPW01000729">
    <property type="protein sequence ID" value="KAF0484685.1"/>
    <property type="molecule type" value="Genomic_DNA"/>
</dbReference>
<proteinExistence type="predicted"/>
<evidence type="ECO:0000313" key="3">
    <source>
        <dbReference type="Proteomes" id="UP000439903"/>
    </source>
</evidence>
<protein>
    <submittedName>
        <fullName evidence="2">Uncharacterized protein</fullName>
    </submittedName>
</protein>
<reference evidence="2 3" key="1">
    <citation type="journal article" date="2019" name="Environ. Microbiol.">
        <title>At the nexus of three kingdoms: the genome of the mycorrhizal fungus Gigaspora margarita provides insights into plant, endobacterial and fungal interactions.</title>
        <authorList>
            <person name="Venice F."/>
            <person name="Ghignone S."/>
            <person name="Salvioli di Fossalunga A."/>
            <person name="Amselem J."/>
            <person name="Novero M."/>
            <person name="Xianan X."/>
            <person name="Sedzielewska Toro K."/>
            <person name="Morin E."/>
            <person name="Lipzen A."/>
            <person name="Grigoriev I.V."/>
            <person name="Henrissat B."/>
            <person name="Martin F.M."/>
            <person name="Bonfante P."/>
        </authorList>
    </citation>
    <scope>NUCLEOTIDE SEQUENCE [LARGE SCALE GENOMIC DNA]</scope>
    <source>
        <strain evidence="2 3">BEG34</strain>
    </source>
</reference>
<dbReference type="OrthoDB" id="2434437at2759"/>
<keyword evidence="1" id="KW-1133">Transmembrane helix</keyword>
<sequence length="285" mass="33040">MIHFISLLQISKISTASIIDYSYSSQQDIYDALLNTLFPIIFVILFNIRGETGRIEKVVLPLIDDILYNIITWVIPLIVAFTYGDTLYIKIFSIINMCLHVFCAVYAIIRHETINESKGKTYSDNIFLFLVCFPVIVIPIFWIIIIINEKNSLDSVSSIFLLLFGLLSTFIILVLFLLILYIYGLLDSFALIFLYIPNILEIFCSISFYTPNILQTFFILLKWPINFYFVKSCVFILLLSLTRNSSYYTDKVPDDFLATSTAITQYRLREVLSKEIYMKHENSTS</sequence>
<evidence type="ECO:0000256" key="1">
    <source>
        <dbReference type="SAM" id="Phobius"/>
    </source>
</evidence>
<name>A0A8H4AEA4_GIGMA</name>
<feature type="transmembrane region" description="Helical" evidence="1">
    <location>
        <begin position="32"/>
        <end position="50"/>
    </location>
</feature>
<feature type="transmembrane region" description="Helical" evidence="1">
    <location>
        <begin position="189"/>
        <end position="209"/>
    </location>
</feature>
<dbReference type="Proteomes" id="UP000439903">
    <property type="component" value="Unassembled WGS sequence"/>
</dbReference>
<gene>
    <name evidence="2" type="ORF">F8M41_022943</name>
</gene>
<feature type="transmembrane region" description="Helical" evidence="1">
    <location>
        <begin position="87"/>
        <end position="107"/>
    </location>
</feature>
<accession>A0A8H4AEA4</accession>
<comment type="caution">
    <text evidence="2">The sequence shown here is derived from an EMBL/GenBank/DDBJ whole genome shotgun (WGS) entry which is preliminary data.</text>
</comment>
<dbReference type="AlphaFoldDB" id="A0A8H4AEA4"/>